<keyword evidence="1" id="KW-0472">Membrane</keyword>
<dbReference type="Proteomes" id="UP000053593">
    <property type="component" value="Unassembled WGS sequence"/>
</dbReference>
<feature type="transmembrane region" description="Helical" evidence="1">
    <location>
        <begin position="12"/>
        <end position="33"/>
    </location>
</feature>
<dbReference type="HOGENOM" id="CLU_3087447_0_0_1"/>
<dbReference type="EMBL" id="KN834799">
    <property type="protein sequence ID" value="KIK56247.1"/>
    <property type="molecule type" value="Genomic_DNA"/>
</dbReference>
<proteinExistence type="predicted"/>
<keyword evidence="1" id="KW-1133">Transmembrane helix</keyword>
<keyword evidence="1" id="KW-0812">Transmembrane</keyword>
<dbReference type="AlphaFoldDB" id="A0A0D0CDV5"/>
<evidence type="ECO:0000256" key="1">
    <source>
        <dbReference type="SAM" id="Phobius"/>
    </source>
</evidence>
<name>A0A0D0CDV5_9AGAR</name>
<evidence type="ECO:0000313" key="3">
    <source>
        <dbReference type="Proteomes" id="UP000053593"/>
    </source>
</evidence>
<keyword evidence="3" id="KW-1185">Reference proteome</keyword>
<evidence type="ECO:0000313" key="2">
    <source>
        <dbReference type="EMBL" id="KIK56247.1"/>
    </source>
</evidence>
<protein>
    <submittedName>
        <fullName evidence="2">Uncharacterized protein</fullName>
    </submittedName>
</protein>
<organism evidence="2 3">
    <name type="scientific">Collybiopsis luxurians FD-317 M1</name>
    <dbReference type="NCBI Taxonomy" id="944289"/>
    <lineage>
        <taxon>Eukaryota</taxon>
        <taxon>Fungi</taxon>
        <taxon>Dikarya</taxon>
        <taxon>Basidiomycota</taxon>
        <taxon>Agaricomycotina</taxon>
        <taxon>Agaricomycetes</taxon>
        <taxon>Agaricomycetidae</taxon>
        <taxon>Agaricales</taxon>
        <taxon>Marasmiineae</taxon>
        <taxon>Omphalotaceae</taxon>
        <taxon>Collybiopsis</taxon>
        <taxon>Collybiopsis luxurians</taxon>
    </lineage>
</organism>
<gene>
    <name evidence="2" type="ORF">GYMLUDRAFT_822092</name>
</gene>
<reference evidence="2 3" key="1">
    <citation type="submission" date="2014-04" db="EMBL/GenBank/DDBJ databases">
        <title>Evolutionary Origins and Diversification of the Mycorrhizal Mutualists.</title>
        <authorList>
            <consortium name="DOE Joint Genome Institute"/>
            <consortium name="Mycorrhizal Genomics Consortium"/>
            <person name="Kohler A."/>
            <person name="Kuo A."/>
            <person name="Nagy L.G."/>
            <person name="Floudas D."/>
            <person name="Copeland A."/>
            <person name="Barry K.W."/>
            <person name="Cichocki N."/>
            <person name="Veneault-Fourrey C."/>
            <person name="LaButti K."/>
            <person name="Lindquist E.A."/>
            <person name="Lipzen A."/>
            <person name="Lundell T."/>
            <person name="Morin E."/>
            <person name="Murat C."/>
            <person name="Riley R."/>
            <person name="Ohm R."/>
            <person name="Sun H."/>
            <person name="Tunlid A."/>
            <person name="Henrissat B."/>
            <person name="Grigoriev I.V."/>
            <person name="Hibbett D.S."/>
            <person name="Martin F."/>
        </authorList>
    </citation>
    <scope>NUCLEOTIDE SEQUENCE [LARGE SCALE GENOMIC DNA]</scope>
    <source>
        <strain evidence="2 3">FD-317 M1</strain>
    </source>
</reference>
<accession>A0A0D0CDV5</accession>
<sequence length="52" mass="6010">MVSNEIELSFSYSGISNTFSMWATLIFTGSLFFRKRPNLLPISLIYTLYLLI</sequence>